<feature type="region of interest" description="Disordered" evidence="1">
    <location>
        <begin position="20"/>
        <end position="50"/>
    </location>
</feature>
<keyword evidence="3" id="KW-1185">Reference proteome</keyword>
<organism evidence="2 3">
    <name type="scientific">Gemmata massiliana</name>
    <dbReference type="NCBI Taxonomy" id="1210884"/>
    <lineage>
        <taxon>Bacteria</taxon>
        <taxon>Pseudomonadati</taxon>
        <taxon>Planctomycetota</taxon>
        <taxon>Planctomycetia</taxon>
        <taxon>Gemmatales</taxon>
        <taxon>Gemmataceae</taxon>
        <taxon>Gemmata</taxon>
    </lineage>
</organism>
<proteinExistence type="predicted"/>
<evidence type="ECO:0000313" key="2">
    <source>
        <dbReference type="EMBL" id="VTR95530.1"/>
    </source>
</evidence>
<reference evidence="2 3" key="1">
    <citation type="submission" date="2019-05" db="EMBL/GenBank/DDBJ databases">
        <authorList>
            <consortium name="Science for Life Laboratories"/>
        </authorList>
    </citation>
    <scope>NUCLEOTIDE SEQUENCE [LARGE SCALE GENOMIC DNA]</scope>
    <source>
        <strain evidence="2">Soil9</strain>
    </source>
</reference>
<gene>
    <name evidence="2" type="ORF">SOIL9_21840</name>
</gene>
<feature type="region of interest" description="Disordered" evidence="1">
    <location>
        <begin position="339"/>
        <end position="360"/>
    </location>
</feature>
<dbReference type="RefSeq" id="WP_162669934.1">
    <property type="nucleotide sequence ID" value="NZ_LR593886.1"/>
</dbReference>
<protein>
    <submittedName>
        <fullName evidence="2">Marine sediment metagenome DNA, contig: S12H4_L01240</fullName>
    </submittedName>
</protein>
<evidence type="ECO:0000313" key="3">
    <source>
        <dbReference type="Proteomes" id="UP000464178"/>
    </source>
</evidence>
<dbReference type="PROSITE" id="PS51257">
    <property type="entry name" value="PROKAR_LIPOPROTEIN"/>
    <property type="match status" value="1"/>
</dbReference>
<dbReference type="EMBL" id="LR593886">
    <property type="protein sequence ID" value="VTR95530.1"/>
    <property type="molecule type" value="Genomic_DNA"/>
</dbReference>
<name>A0A6P2D7U5_9BACT</name>
<dbReference type="AlphaFoldDB" id="A0A6P2D7U5"/>
<feature type="compositionally biased region" description="Basic and acidic residues" evidence="1">
    <location>
        <begin position="345"/>
        <end position="360"/>
    </location>
</feature>
<dbReference type="KEGG" id="gms:SOIL9_21840"/>
<dbReference type="Proteomes" id="UP000464178">
    <property type="component" value="Chromosome"/>
</dbReference>
<accession>A0A6P2D7U5</accession>
<sequence length="360" mass="38535">MKAACAVLLVLGFGITAGCKRRTEPPPADPSEASAAPVNAPEPAPLTLGKRGTFTVGKSTTFVLGPIDSTGHIDYATTINDRLSKGVTAANNANVAIWNVIGPNPPGEEKVPVGFFEKMGMAAPPATGNYFIGVKQYAEKTAAAGTGGAALDATTKLSVQPWTANENAIVSSWLQSNAKPLAALRNAVKRTHYYNPLVPKDNEQGLNGTYLQGIFVDRELARALACRAMLSLGRGDTAQAQQDLVACRRLGRLVGRGATLIEGVVAIAIEQVAFRAEVALLAHGQLDARAVEGYFRDLFTLTPARRCRTDRLGRTLVASRYTRTTRPTRVGKSADLHHWQTSGARTDRRNSQWHRLEPGV</sequence>
<evidence type="ECO:0000256" key="1">
    <source>
        <dbReference type="SAM" id="MobiDB-lite"/>
    </source>
</evidence>